<dbReference type="CDD" id="cd00090">
    <property type="entry name" value="HTH_ARSR"/>
    <property type="match status" value="1"/>
</dbReference>
<dbReference type="Proteomes" id="UP000199111">
    <property type="component" value="Unassembled WGS sequence"/>
</dbReference>
<keyword evidence="6" id="KW-1185">Reference proteome</keyword>
<dbReference type="AlphaFoldDB" id="A0A1I4AJJ7"/>
<proteinExistence type="predicted"/>
<sequence>MAIDNDAGRCVSADIAAGISPAAALFHSLADENRLRIVARLARGEARVVDLVGELGLAQSTVSKHLACLRDCDLVDYRAEGRQSFYSLTRPELMDLLASAEHLLAATGHAVVLCPVHDTQHGTQHGAVDARRAPQAELEHDLEHLDQQTGEREGKPVS</sequence>
<evidence type="ECO:0000256" key="1">
    <source>
        <dbReference type="ARBA" id="ARBA00023015"/>
    </source>
</evidence>
<evidence type="ECO:0000256" key="2">
    <source>
        <dbReference type="ARBA" id="ARBA00023125"/>
    </source>
</evidence>
<reference evidence="6" key="1">
    <citation type="submission" date="2016-10" db="EMBL/GenBank/DDBJ databases">
        <authorList>
            <person name="Varghese N."/>
            <person name="Submissions S."/>
        </authorList>
    </citation>
    <scope>NUCLEOTIDE SEQUENCE [LARGE SCALE GENOMIC DNA]</scope>
    <source>
        <strain evidence="6">CGMCC 4.2126</strain>
    </source>
</reference>
<dbReference type="GO" id="GO:0003700">
    <property type="term" value="F:DNA-binding transcription factor activity"/>
    <property type="evidence" value="ECO:0007669"/>
    <property type="project" value="InterPro"/>
</dbReference>
<feature type="domain" description="HTH arsR-type" evidence="4">
    <location>
        <begin position="15"/>
        <end position="108"/>
    </location>
</feature>
<dbReference type="GeneID" id="96301878"/>
<dbReference type="EMBL" id="FOQY01000028">
    <property type="protein sequence ID" value="SFK56360.1"/>
    <property type="molecule type" value="Genomic_DNA"/>
</dbReference>
<organism evidence="5 6">
    <name type="scientific">Streptosporangium canum</name>
    <dbReference type="NCBI Taxonomy" id="324952"/>
    <lineage>
        <taxon>Bacteria</taxon>
        <taxon>Bacillati</taxon>
        <taxon>Actinomycetota</taxon>
        <taxon>Actinomycetes</taxon>
        <taxon>Streptosporangiales</taxon>
        <taxon>Streptosporangiaceae</taxon>
        <taxon>Streptosporangium</taxon>
    </lineage>
</organism>
<gene>
    <name evidence="5" type="ORF">SAMN05216275_12887</name>
</gene>
<dbReference type="Pfam" id="PF01022">
    <property type="entry name" value="HTH_5"/>
    <property type="match status" value="1"/>
</dbReference>
<dbReference type="GO" id="GO:0003677">
    <property type="term" value="F:DNA binding"/>
    <property type="evidence" value="ECO:0007669"/>
    <property type="project" value="UniProtKB-KW"/>
</dbReference>
<evidence type="ECO:0000259" key="4">
    <source>
        <dbReference type="PROSITE" id="PS50987"/>
    </source>
</evidence>
<keyword evidence="2" id="KW-0238">DNA-binding</keyword>
<dbReference type="PROSITE" id="PS50987">
    <property type="entry name" value="HTH_ARSR_2"/>
    <property type="match status" value="1"/>
</dbReference>
<dbReference type="SMART" id="SM00418">
    <property type="entry name" value="HTH_ARSR"/>
    <property type="match status" value="1"/>
</dbReference>
<dbReference type="PANTHER" id="PTHR43132:SF2">
    <property type="entry name" value="ARSENICAL RESISTANCE OPERON REPRESSOR ARSR-RELATED"/>
    <property type="match status" value="1"/>
</dbReference>
<dbReference type="Gene3D" id="1.10.10.10">
    <property type="entry name" value="Winged helix-like DNA-binding domain superfamily/Winged helix DNA-binding domain"/>
    <property type="match status" value="1"/>
</dbReference>
<dbReference type="PANTHER" id="PTHR43132">
    <property type="entry name" value="ARSENICAL RESISTANCE OPERON REPRESSOR ARSR-RELATED"/>
    <property type="match status" value="1"/>
</dbReference>
<dbReference type="InterPro" id="IPR036388">
    <property type="entry name" value="WH-like_DNA-bd_sf"/>
</dbReference>
<dbReference type="PRINTS" id="PR00778">
    <property type="entry name" value="HTHARSR"/>
</dbReference>
<dbReference type="SUPFAM" id="SSF46785">
    <property type="entry name" value="Winged helix' DNA-binding domain"/>
    <property type="match status" value="1"/>
</dbReference>
<accession>A0A1I4AJJ7</accession>
<evidence type="ECO:0000256" key="3">
    <source>
        <dbReference type="ARBA" id="ARBA00023163"/>
    </source>
</evidence>
<evidence type="ECO:0000313" key="5">
    <source>
        <dbReference type="EMBL" id="SFK56360.1"/>
    </source>
</evidence>
<keyword evidence="1" id="KW-0805">Transcription regulation</keyword>
<evidence type="ECO:0000313" key="6">
    <source>
        <dbReference type="Proteomes" id="UP000199111"/>
    </source>
</evidence>
<name>A0A1I4AJJ7_9ACTN</name>
<keyword evidence="3" id="KW-0804">Transcription</keyword>
<dbReference type="NCBIfam" id="NF033788">
    <property type="entry name" value="HTH_metalloreg"/>
    <property type="match status" value="1"/>
</dbReference>
<dbReference type="InterPro" id="IPR001845">
    <property type="entry name" value="HTH_ArsR_DNA-bd_dom"/>
</dbReference>
<dbReference type="RefSeq" id="WP_245789809.1">
    <property type="nucleotide sequence ID" value="NZ_FOQY01000028.1"/>
</dbReference>
<dbReference type="InterPro" id="IPR036390">
    <property type="entry name" value="WH_DNA-bd_sf"/>
</dbReference>
<dbReference type="InterPro" id="IPR011991">
    <property type="entry name" value="ArsR-like_HTH"/>
</dbReference>
<dbReference type="InterPro" id="IPR051011">
    <property type="entry name" value="Metal_resp_trans_reg"/>
</dbReference>
<protein>
    <submittedName>
        <fullName evidence="5">Transcriptional regulator, ArsR family</fullName>
    </submittedName>
</protein>